<accession>A0A286D5M0</accession>
<sequence length="269" mass="29115">MSDHYKEAGHVLRLRHPAALLLTVAVAAADTGAAIAQEAERDPNNGTDPTRLTTTAAVAYEYNDIKPNSSRHAPRLDLTMPFGEKQDYSIRLRVPVVSNDVTGDGDFGIGDVSLTGTHVFGLTRKRGLVVQGELILDSASRDELGTGRNVLKGTFIYARFLPQGIFAPALVHSVDIGGDDRRADVSVTTFDFYYVPKISSPRTFMTIDPALNFDWEKDAQFSSLAVTAGMAVGKAFGGQAQVYVKPTVMFGSERPGDWSIEVGFKVLGF</sequence>
<proteinExistence type="predicted"/>
<protein>
    <recommendedName>
        <fullName evidence="3">MetA-pathway of phenol degradation</fullName>
    </recommendedName>
</protein>
<evidence type="ECO:0008006" key="3">
    <source>
        <dbReference type="Google" id="ProtNLM"/>
    </source>
</evidence>
<dbReference type="OrthoDB" id="7810713at2"/>
<organism evidence="1 2">
    <name type="scientific">Pseudoxanthomonas wuyuanensis</name>
    <dbReference type="NCBI Taxonomy" id="1073196"/>
    <lineage>
        <taxon>Bacteria</taxon>
        <taxon>Pseudomonadati</taxon>
        <taxon>Pseudomonadota</taxon>
        <taxon>Gammaproteobacteria</taxon>
        <taxon>Lysobacterales</taxon>
        <taxon>Lysobacteraceae</taxon>
        <taxon>Pseudoxanthomonas</taxon>
    </lineage>
</organism>
<dbReference type="RefSeq" id="WP_097121359.1">
    <property type="nucleotide sequence ID" value="NZ_OCND01000003.1"/>
</dbReference>
<evidence type="ECO:0000313" key="1">
    <source>
        <dbReference type="EMBL" id="SOD53961.1"/>
    </source>
</evidence>
<dbReference type="EMBL" id="OCND01000003">
    <property type="protein sequence ID" value="SOD53961.1"/>
    <property type="molecule type" value="Genomic_DNA"/>
</dbReference>
<gene>
    <name evidence="1" type="ORF">SAMN06296416_10323</name>
</gene>
<keyword evidence="2" id="KW-1185">Reference proteome</keyword>
<evidence type="ECO:0000313" key="2">
    <source>
        <dbReference type="Proteomes" id="UP000219374"/>
    </source>
</evidence>
<reference evidence="1 2" key="1">
    <citation type="submission" date="2017-09" db="EMBL/GenBank/DDBJ databases">
        <authorList>
            <person name="Ehlers B."/>
            <person name="Leendertz F.H."/>
        </authorList>
    </citation>
    <scope>NUCLEOTIDE SEQUENCE [LARGE SCALE GENOMIC DNA]</scope>
    <source>
        <strain evidence="1 2">CGMCC 1.10978</strain>
    </source>
</reference>
<name>A0A286D5M0_9GAMM</name>
<dbReference type="AlphaFoldDB" id="A0A286D5M0"/>
<dbReference type="Proteomes" id="UP000219374">
    <property type="component" value="Unassembled WGS sequence"/>
</dbReference>